<name>A0ABW5R6D2_9BACL</name>
<dbReference type="InterPro" id="IPR032466">
    <property type="entry name" value="Metal_Hydrolase"/>
</dbReference>
<accession>A0ABW5R6D2</accession>
<sequence length="433" mass="50971">MDEEQLNNPNVQKAVNTLTIQNEAQLKEIVDRLVYQTEVTDMHTHLFSPDFGDLNLWGVDELLIYHYLISETFRWTEQDYASFWEMSKTEQADWVWKKLFVEHSPISEAARGVITIFNRLGLDTSSRNLNDYRAQWAQKSAEQQVDDVMAAAKVKKIVMTNDPFDDKERAVWTEKQGNQDSRFYAALRVDPIVNQWDQSVSKLNELGYDVSAEWETRTIEETRRFLSEWIERMDALYLAISMPGDFSYPSEDHRSRMIDDVIIPVCQDKGIPFGLMIGVKRQVNPQLRLAGDMSMRSNIEAVQNLCNRYPDQKFLVTMLSRENQHELTVLARKFRNLMVFGCWWFLHIESMVEEMTRFRLELLGTSFIPQHSDCRVFEQLVYKWEHSRKILANVLNEKYATLMQEGWVLTEAEIQRDVEDMLDVNFWRFLGKA</sequence>
<dbReference type="Gene3D" id="1.10.2020.10">
    <property type="entry name" value="uronate isomerase, domain 2, chain A"/>
    <property type="match status" value="1"/>
</dbReference>
<evidence type="ECO:0000313" key="2">
    <source>
        <dbReference type="Proteomes" id="UP001597497"/>
    </source>
</evidence>
<protein>
    <submittedName>
        <fullName evidence="1">Glucuronate isomerase</fullName>
    </submittedName>
</protein>
<gene>
    <name evidence="1" type="ORF">ACFSUC_01665</name>
</gene>
<organism evidence="1 2">
    <name type="scientific">Marinicrinis sediminis</name>
    <dbReference type="NCBI Taxonomy" id="1652465"/>
    <lineage>
        <taxon>Bacteria</taxon>
        <taxon>Bacillati</taxon>
        <taxon>Bacillota</taxon>
        <taxon>Bacilli</taxon>
        <taxon>Bacillales</taxon>
        <taxon>Paenibacillaceae</taxon>
    </lineage>
</organism>
<dbReference type="RefSeq" id="WP_379927666.1">
    <property type="nucleotide sequence ID" value="NZ_JBHUMM010000002.1"/>
</dbReference>
<dbReference type="GO" id="GO:0016853">
    <property type="term" value="F:isomerase activity"/>
    <property type="evidence" value="ECO:0007669"/>
    <property type="project" value="UniProtKB-KW"/>
</dbReference>
<evidence type="ECO:0000313" key="1">
    <source>
        <dbReference type="EMBL" id="MFD2670311.1"/>
    </source>
</evidence>
<proteinExistence type="predicted"/>
<keyword evidence="2" id="KW-1185">Reference proteome</keyword>
<dbReference type="SUPFAM" id="SSF51556">
    <property type="entry name" value="Metallo-dependent hydrolases"/>
    <property type="match status" value="1"/>
</dbReference>
<dbReference type="Gene3D" id="3.20.20.140">
    <property type="entry name" value="Metal-dependent hydrolases"/>
    <property type="match status" value="1"/>
</dbReference>
<comment type="caution">
    <text evidence="1">The sequence shown here is derived from an EMBL/GenBank/DDBJ whole genome shotgun (WGS) entry which is preliminary data.</text>
</comment>
<dbReference type="Proteomes" id="UP001597497">
    <property type="component" value="Unassembled WGS sequence"/>
</dbReference>
<reference evidence="2" key="1">
    <citation type="journal article" date="2019" name="Int. J. Syst. Evol. Microbiol.">
        <title>The Global Catalogue of Microorganisms (GCM) 10K type strain sequencing project: providing services to taxonomists for standard genome sequencing and annotation.</title>
        <authorList>
            <consortium name="The Broad Institute Genomics Platform"/>
            <consortium name="The Broad Institute Genome Sequencing Center for Infectious Disease"/>
            <person name="Wu L."/>
            <person name="Ma J."/>
        </authorList>
    </citation>
    <scope>NUCLEOTIDE SEQUENCE [LARGE SCALE GENOMIC DNA]</scope>
    <source>
        <strain evidence="2">KCTC 33676</strain>
    </source>
</reference>
<dbReference type="EMBL" id="JBHUMM010000002">
    <property type="protein sequence ID" value="MFD2670311.1"/>
    <property type="molecule type" value="Genomic_DNA"/>
</dbReference>
<keyword evidence="1" id="KW-0413">Isomerase</keyword>